<feature type="domain" description="Nitroreductase" evidence="3">
    <location>
        <begin position="8"/>
        <end position="184"/>
    </location>
</feature>
<evidence type="ECO:0000256" key="1">
    <source>
        <dbReference type="ARBA" id="ARBA00007118"/>
    </source>
</evidence>
<dbReference type="AlphaFoldDB" id="A0A415JFH5"/>
<dbReference type="PANTHER" id="PTHR43673">
    <property type="entry name" value="NAD(P)H NITROREDUCTASE YDGI-RELATED"/>
    <property type="match status" value="1"/>
</dbReference>
<dbReference type="OMA" id="AFNLQHT"/>
<reference evidence="5 6" key="1">
    <citation type="submission" date="2019-06" db="EMBL/GenBank/DDBJ databases">
        <title>Genome sequence analysis of &gt;100 Bacillus licheniformis strains suggests intrinsic resistance to this species.</title>
        <authorList>
            <person name="Wels M."/>
            <person name="Siezen R.J."/>
            <person name="Johansen E."/>
            <person name="Stuer-Lauridsen B."/>
            <person name="Bjerre K."/>
            <person name="Nielsen B.K.K."/>
        </authorList>
    </citation>
    <scope>NUCLEOTIDE SEQUENCE [LARGE SCALE GENOMIC DNA]</scope>
    <source>
        <strain evidence="5 6">BAC-16736</strain>
    </source>
</reference>
<dbReference type="Gene3D" id="3.40.109.10">
    <property type="entry name" value="NADH Oxidase"/>
    <property type="match status" value="1"/>
</dbReference>
<dbReference type="RefSeq" id="WP_003182204.1">
    <property type="nucleotide sequence ID" value="NZ_BOQU01000003.1"/>
</dbReference>
<dbReference type="EMBL" id="NILC01000029">
    <property type="protein sequence ID" value="TWL22289.1"/>
    <property type="molecule type" value="Genomic_DNA"/>
</dbReference>
<dbReference type="PANTHER" id="PTHR43673:SF12">
    <property type="entry name" value="PROTEIN DRGA"/>
    <property type="match status" value="1"/>
</dbReference>
<dbReference type="Proteomes" id="UP000435910">
    <property type="component" value="Unassembled WGS sequence"/>
</dbReference>
<dbReference type="Proteomes" id="UP000595038">
    <property type="component" value="Chromosome"/>
</dbReference>
<name>A0A415JFH5_BACLI</name>
<evidence type="ECO:0000313" key="7">
    <source>
        <dbReference type="Proteomes" id="UP000595038"/>
    </source>
</evidence>
<accession>A0A415JFH5</accession>
<evidence type="ECO:0000256" key="2">
    <source>
        <dbReference type="ARBA" id="ARBA00023002"/>
    </source>
</evidence>
<evidence type="ECO:0000313" key="4">
    <source>
        <dbReference type="EMBL" id="QPR71436.1"/>
    </source>
</evidence>
<sequence length="207" mass="23742">MTEFLELVKERRSASNFLPGYSISEQELNEIFEIVKLAPSAFNLQHTNYIAVLDKEKKNMLHEAANGQYKILSSSAVIIVLGDKKAFHQAKEIYEGLKLLGVLNKQEYDDMVHDTVSFYQSRGEAFQRDEAIRNGSLSSMLFMMAAKEKGWDTCPMIGFDPQKVKEVLNINEQYEVVMMITLGKEKLESRKPRGFRKPVNEFVTYIS</sequence>
<dbReference type="EMBL" id="CP065647">
    <property type="protein sequence ID" value="QPR71436.1"/>
    <property type="molecule type" value="Genomic_DNA"/>
</dbReference>
<evidence type="ECO:0000313" key="6">
    <source>
        <dbReference type="Proteomes" id="UP000435910"/>
    </source>
</evidence>
<reference evidence="4 7" key="2">
    <citation type="submission" date="2020-12" db="EMBL/GenBank/DDBJ databases">
        <title>FDA dAtabase for Regulatory Grade micrObial Sequences (FDA-ARGOS): Supporting development and validation of Infectious Disease Dx tests.</title>
        <authorList>
            <person name="Nelson B."/>
            <person name="Plummer A."/>
            <person name="Tallon L."/>
            <person name="Sadzewicz L."/>
            <person name="Zhao X."/>
            <person name="Boylan J."/>
            <person name="Ott S."/>
            <person name="Bowen H."/>
            <person name="Vavikolanu K."/>
            <person name="Mehta A."/>
            <person name="Aluvathingal J."/>
            <person name="Nadendla S."/>
            <person name="Myers T."/>
            <person name="Yan Y."/>
            <person name="Sichtig H."/>
        </authorList>
    </citation>
    <scope>NUCLEOTIDE SEQUENCE [LARGE SCALE GENOMIC DNA]</scope>
    <source>
        <strain evidence="4 7">FDAARGOS_923</strain>
    </source>
</reference>
<comment type="similarity">
    <text evidence="1">Belongs to the nitroreductase family.</text>
</comment>
<dbReference type="InterPro" id="IPR029479">
    <property type="entry name" value="Nitroreductase"/>
</dbReference>
<protein>
    <submittedName>
        <fullName evidence="4">Nitroreductase family protein</fullName>
    </submittedName>
    <submittedName>
        <fullName evidence="5">Putative NAD(P)H nitroreductase MhqN</fullName>
    </submittedName>
</protein>
<organism evidence="5 6">
    <name type="scientific">Bacillus licheniformis</name>
    <dbReference type="NCBI Taxonomy" id="1402"/>
    <lineage>
        <taxon>Bacteria</taxon>
        <taxon>Bacillati</taxon>
        <taxon>Bacillota</taxon>
        <taxon>Bacilli</taxon>
        <taxon>Bacillales</taxon>
        <taxon>Bacillaceae</taxon>
        <taxon>Bacillus</taxon>
    </lineage>
</organism>
<proteinExistence type="inferred from homology"/>
<dbReference type="GeneID" id="92861386"/>
<keyword evidence="2" id="KW-0560">Oxidoreductase</keyword>
<dbReference type="Pfam" id="PF00881">
    <property type="entry name" value="Nitroreductase"/>
    <property type="match status" value="1"/>
</dbReference>
<gene>
    <name evidence="5" type="ORF">CHCC16736_3758</name>
    <name evidence="4" type="ORF">I6G80_16565</name>
</gene>
<evidence type="ECO:0000313" key="5">
    <source>
        <dbReference type="EMBL" id="TWL22289.1"/>
    </source>
</evidence>
<dbReference type="SUPFAM" id="SSF55469">
    <property type="entry name" value="FMN-dependent nitroreductase-like"/>
    <property type="match status" value="1"/>
</dbReference>
<evidence type="ECO:0000259" key="3">
    <source>
        <dbReference type="Pfam" id="PF00881"/>
    </source>
</evidence>
<dbReference type="InterPro" id="IPR000415">
    <property type="entry name" value="Nitroreductase-like"/>
</dbReference>
<dbReference type="GO" id="GO:0016491">
    <property type="term" value="F:oxidoreductase activity"/>
    <property type="evidence" value="ECO:0007669"/>
    <property type="project" value="UniProtKB-KW"/>
</dbReference>
<dbReference type="CDD" id="cd02137">
    <property type="entry name" value="MhqN-like"/>
    <property type="match status" value="1"/>
</dbReference>